<protein>
    <submittedName>
        <fullName evidence="2">Uncharacterized protein</fullName>
    </submittedName>
</protein>
<evidence type="ECO:0000313" key="2">
    <source>
        <dbReference type="EMBL" id="URE01473.1"/>
    </source>
</evidence>
<evidence type="ECO:0000256" key="1">
    <source>
        <dbReference type="SAM" id="MobiDB-lite"/>
    </source>
</evidence>
<sequence>MIVETSRVKHQRGVRAREDRIPLATESSPLNLRSVSRKGRPNSSNTIFPETSAQHLRLFTTTTTTTTFIRLQF</sequence>
<evidence type="ECO:0000313" key="3">
    <source>
        <dbReference type="Proteomes" id="UP001055439"/>
    </source>
</evidence>
<gene>
    <name evidence="2" type="ORF">MUK42_16263</name>
</gene>
<accession>A0A9E7FX67</accession>
<name>A0A9E7FX67_9LILI</name>
<dbReference type="Proteomes" id="UP001055439">
    <property type="component" value="Chromosome 5"/>
</dbReference>
<proteinExistence type="predicted"/>
<feature type="compositionally biased region" description="Polar residues" evidence="1">
    <location>
        <begin position="25"/>
        <end position="34"/>
    </location>
</feature>
<feature type="region of interest" description="Disordered" evidence="1">
    <location>
        <begin position="1"/>
        <end position="48"/>
    </location>
</feature>
<keyword evidence="3" id="KW-1185">Reference proteome</keyword>
<dbReference type="AlphaFoldDB" id="A0A9E7FX67"/>
<dbReference type="EMBL" id="CP097507">
    <property type="protein sequence ID" value="URE01473.1"/>
    <property type="molecule type" value="Genomic_DNA"/>
</dbReference>
<reference evidence="2" key="1">
    <citation type="submission" date="2022-05" db="EMBL/GenBank/DDBJ databases">
        <title>The Musa troglodytarum L. genome provides insights into the mechanism of non-climacteric behaviour and enrichment of carotenoids.</title>
        <authorList>
            <person name="Wang J."/>
        </authorList>
    </citation>
    <scope>NUCLEOTIDE SEQUENCE</scope>
    <source>
        <tissue evidence="2">Leaf</tissue>
    </source>
</reference>
<organism evidence="2 3">
    <name type="scientific">Musa troglodytarum</name>
    <name type="common">fe'i banana</name>
    <dbReference type="NCBI Taxonomy" id="320322"/>
    <lineage>
        <taxon>Eukaryota</taxon>
        <taxon>Viridiplantae</taxon>
        <taxon>Streptophyta</taxon>
        <taxon>Embryophyta</taxon>
        <taxon>Tracheophyta</taxon>
        <taxon>Spermatophyta</taxon>
        <taxon>Magnoliopsida</taxon>
        <taxon>Liliopsida</taxon>
        <taxon>Zingiberales</taxon>
        <taxon>Musaceae</taxon>
        <taxon>Musa</taxon>
    </lineage>
</organism>